<organism evidence="5 6">
    <name type="scientific">Clostridium paridis</name>
    <dbReference type="NCBI Taxonomy" id="2803863"/>
    <lineage>
        <taxon>Bacteria</taxon>
        <taxon>Bacillati</taxon>
        <taxon>Bacillota</taxon>
        <taxon>Clostridia</taxon>
        <taxon>Eubacteriales</taxon>
        <taxon>Clostridiaceae</taxon>
        <taxon>Clostridium</taxon>
    </lineage>
</organism>
<dbReference type="Gene3D" id="3.40.630.40">
    <property type="entry name" value="Zn-dependent exopeptidases"/>
    <property type="match status" value="1"/>
</dbReference>
<dbReference type="PANTHER" id="PTHR30404:SF8">
    <property type="entry name" value="AUTOLYSIN PH-RELATED"/>
    <property type="match status" value="1"/>
</dbReference>
<dbReference type="EMBL" id="JAESWA010000022">
    <property type="protein sequence ID" value="MBL4932458.1"/>
    <property type="molecule type" value="Genomic_DNA"/>
</dbReference>
<dbReference type="GO" id="GO:0009253">
    <property type="term" value="P:peptidoglycan catabolic process"/>
    <property type="evidence" value="ECO:0007669"/>
    <property type="project" value="InterPro"/>
</dbReference>
<protein>
    <submittedName>
        <fullName evidence="5">N-acetylmuramoyl-L-alanine amidase</fullName>
    </submittedName>
</protein>
<dbReference type="PANTHER" id="PTHR30404">
    <property type="entry name" value="N-ACETYLMURAMOYL-L-ALANINE AMIDASE"/>
    <property type="match status" value="1"/>
</dbReference>
<gene>
    <name evidence="5" type="ORF">JK634_11615</name>
</gene>
<dbReference type="InterPro" id="IPR003646">
    <property type="entry name" value="SH3-like_bac-type"/>
</dbReference>
<dbReference type="InterPro" id="IPR002508">
    <property type="entry name" value="MurNAc-LAA_cat"/>
</dbReference>
<accession>A0A937K5D4</accession>
<dbReference type="Gene3D" id="2.30.30.40">
    <property type="entry name" value="SH3 Domains"/>
    <property type="match status" value="1"/>
</dbReference>
<evidence type="ECO:0000256" key="3">
    <source>
        <dbReference type="SAM" id="MobiDB-lite"/>
    </source>
</evidence>
<feature type="region of interest" description="Disordered" evidence="3">
    <location>
        <begin position="178"/>
        <end position="207"/>
    </location>
</feature>
<dbReference type="GO" id="GO:0008745">
    <property type="term" value="F:N-acetylmuramoyl-L-alanine amidase activity"/>
    <property type="evidence" value="ECO:0007669"/>
    <property type="project" value="InterPro"/>
</dbReference>
<sequence length="339" mass="37120">MLSKGSIISGDAGHNAYPDTGAIGIRIEDNCTKDVWKAIMLKLSDLGYVVKDCTPWDQKFTSVNGSLGFRVKEANSSGSALHLCIHFNIGGGAGVEAWISGRGGQAEAYANEICSEMNKIGYYNRGVKVGNLFIPKYTSMPCVLVECAFLDSKEDMNRYNVNSIANAIVKAVTGSTSNANYDPSGSNPSTPTPPSTPGDSGNTSNYTPNAKVRYDWLYVRDAKGEIIPNRRVDIGDKIKVLDVSYSRQLAYIIYPTPTGSRYAYVSVGSWIQYLNPYNATILQDLDVYSNANGSVIGRVFKNEKVTILEEQNSWLNIVYTTDKGEFTKSGWVKKESVKI</sequence>
<dbReference type="AlphaFoldDB" id="A0A937K5D4"/>
<dbReference type="GO" id="GO:0030288">
    <property type="term" value="C:outer membrane-bounded periplasmic space"/>
    <property type="evidence" value="ECO:0007669"/>
    <property type="project" value="TreeGrafter"/>
</dbReference>
<feature type="domain" description="MurNAc-LAA" evidence="4">
    <location>
        <begin position="71"/>
        <end position="173"/>
    </location>
</feature>
<evidence type="ECO:0000313" key="6">
    <source>
        <dbReference type="Proteomes" id="UP000623681"/>
    </source>
</evidence>
<dbReference type="InterPro" id="IPR050695">
    <property type="entry name" value="N-acetylmuramoyl_amidase_3"/>
</dbReference>
<dbReference type="Pfam" id="PF08239">
    <property type="entry name" value="SH3_3"/>
    <property type="match status" value="1"/>
</dbReference>
<evidence type="ECO:0000259" key="4">
    <source>
        <dbReference type="SMART" id="SM00646"/>
    </source>
</evidence>
<dbReference type="GO" id="GO:0071555">
    <property type="term" value="P:cell wall organization"/>
    <property type="evidence" value="ECO:0007669"/>
    <property type="project" value="UniProtKB-KW"/>
</dbReference>
<comment type="caution">
    <text evidence="5">The sequence shown here is derived from an EMBL/GenBank/DDBJ whole genome shotgun (WGS) entry which is preliminary data.</text>
</comment>
<reference evidence="5" key="1">
    <citation type="submission" date="2021-01" db="EMBL/GenBank/DDBJ databases">
        <title>Genome public.</title>
        <authorList>
            <person name="Liu C."/>
            <person name="Sun Q."/>
        </authorList>
    </citation>
    <scope>NUCLEOTIDE SEQUENCE</scope>
    <source>
        <strain evidence="5">YIM B02565</strain>
    </source>
</reference>
<evidence type="ECO:0000313" key="5">
    <source>
        <dbReference type="EMBL" id="MBL4932458.1"/>
    </source>
</evidence>
<dbReference type="Pfam" id="PF01520">
    <property type="entry name" value="Amidase_3"/>
    <property type="match status" value="1"/>
</dbReference>
<keyword evidence="6" id="KW-1185">Reference proteome</keyword>
<name>A0A937K5D4_9CLOT</name>
<evidence type="ECO:0000256" key="1">
    <source>
        <dbReference type="ARBA" id="ARBA00022801"/>
    </source>
</evidence>
<evidence type="ECO:0000256" key="2">
    <source>
        <dbReference type="ARBA" id="ARBA00023316"/>
    </source>
</evidence>
<dbReference type="SUPFAM" id="SSF53187">
    <property type="entry name" value="Zn-dependent exopeptidases"/>
    <property type="match status" value="1"/>
</dbReference>
<keyword evidence="2" id="KW-0961">Cell wall biogenesis/degradation</keyword>
<keyword evidence="1" id="KW-0378">Hydrolase</keyword>
<proteinExistence type="predicted"/>
<dbReference type="CDD" id="cd02696">
    <property type="entry name" value="MurNAc-LAA"/>
    <property type="match status" value="1"/>
</dbReference>
<dbReference type="RefSeq" id="WP_202767814.1">
    <property type="nucleotide sequence ID" value="NZ_JAESWA010000022.1"/>
</dbReference>
<dbReference type="SMART" id="SM00646">
    <property type="entry name" value="Ami_3"/>
    <property type="match status" value="1"/>
</dbReference>
<dbReference type="Proteomes" id="UP000623681">
    <property type="component" value="Unassembled WGS sequence"/>
</dbReference>